<sequence>MDREGKKAPAKGVDFLTVKNVILLVFGVISFILIYKFMKYRKRVSEFKRNKEIEKKMKMSREKRLQEWEKEMMVNKKKMSEQMNKGDDKKKDKALDSDKPKPDSKDNSWFSHFRDLSNYYRPSVRNRLHEKISHEYDVQKFKLLTIAWMN</sequence>
<organism evidence="3 4">
    <name type="scientific">Plasmodium inui San Antonio 1</name>
    <dbReference type="NCBI Taxonomy" id="1237626"/>
    <lineage>
        <taxon>Eukaryota</taxon>
        <taxon>Sar</taxon>
        <taxon>Alveolata</taxon>
        <taxon>Apicomplexa</taxon>
        <taxon>Aconoidasida</taxon>
        <taxon>Haemosporida</taxon>
        <taxon>Plasmodiidae</taxon>
        <taxon>Plasmodium</taxon>
        <taxon>Plasmodium (Plasmodium)</taxon>
    </lineage>
</organism>
<name>W7A5J9_9APIC</name>
<dbReference type="EMBL" id="KI965507">
    <property type="protein sequence ID" value="EUD64374.1"/>
    <property type="molecule type" value="Genomic_DNA"/>
</dbReference>
<evidence type="ECO:0000256" key="2">
    <source>
        <dbReference type="SAM" id="Phobius"/>
    </source>
</evidence>
<dbReference type="AlphaFoldDB" id="W7A5J9"/>
<feature type="compositionally biased region" description="Basic and acidic residues" evidence="1">
    <location>
        <begin position="75"/>
        <end position="106"/>
    </location>
</feature>
<keyword evidence="2" id="KW-0812">Transmembrane</keyword>
<keyword evidence="4" id="KW-1185">Reference proteome</keyword>
<dbReference type="OrthoDB" id="392920at2759"/>
<evidence type="ECO:0000313" key="3">
    <source>
        <dbReference type="EMBL" id="EUD64374.1"/>
    </source>
</evidence>
<reference evidence="3 4" key="1">
    <citation type="submission" date="2013-02" db="EMBL/GenBank/DDBJ databases">
        <title>The Genome Sequence of Plasmodium inui San Antonio 1.</title>
        <authorList>
            <consortium name="The Broad Institute Genome Sequencing Platform"/>
            <consortium name="The Broad Institute Genome Sequencing Center for Infectious Disease"/>
            <person name="Neafsey D."/>
            <person name="Cheeseman I."/>
            <person name="Volkman S."/>
            <person name="Adams J."/>
            <person name="Walker B."/>
            <person name="Young S.K."/>
            <person name="Zeng Q."/>
            <person name="Gargeya S."/>
            <person name="Fitzgerald M."/>
            <person name="Haas B."/>
            <person name="Abouelleil A."/>
            <person name="Alvarado L."/>
            <person name="Arachchi H.M."/>
            <person name="Berlin A.M."/>
            <person name="Chapman S.B."/>
            <person name="Dewar J."/>
            <person name="Goldberg J."/>
            <person name="Griggs A."/>
            <person name="Gujja S."/>
            <person name="Hansen M."/>
            <person name="Howarth C."/>
            <person name="Imamovic A."/>
            <person name="Larimer J."/>
            <person name="McCowan C."/>
            <person name="Murphy C."/>
            <person name="Neiman D."/>
            <person name="Pearson M."/>
            <person name="Priest M."/>
            <person name="Roberts A."/>
            <person name="Saif S."/>
            <person name="Shea T."/>
            <person name="Sisk P."/>
            <person name="Sykes S."/>
            <person name="Wortman J."/>
            <person name="Nusbaum C."/>
            <person name="Birren B."/>
        </authorList>
    </citation>
    <scope>NUCLEOTIDE SEQUENCE [LARGE SCALE GENOMIC DNA]</scope>
    <source>
        <strain evidence="3 4">San Antonio 1</strain>
    </source>
</reference>
<accession>W7A5J9</accession>
<feature type="transmembrane region" description="Helical" evidence="2">
    <location>
        <begin position="20"/>
        <end position="38"/>
    </location>
</feature>
<keyword evidence="2" id="KW-1133">Transmembrane helix</keyword>
<dbReference type="Proteomes" id="UP000030640">
    <property type="component" value="Unassembled WGS sequence"/>
</dbReference>
<feature type="region of interest" description="Disordered" evidence="1">
    <location>
        <begin position="75"/>
        <end position="109"/>
    </location>
</feature>
<dbReference type="VEuPathDB" id="PlasmoDB:C922_05255"/>
<dbReference type="GeneID" id="20040529"/>
<evidence type="ECO:0000256" key="1">
    <source>
        <dbReference type="SAM" id="MobiDB-lite"/>
    </source>
</evidence>
<gene>
    <name evidence="3" type="ORF">C922_05255</name>
</gene>
<dbReference type="RefSeq" id="XP_008819049.1">
    <property type="nucleotide sequence ID" value="XM_008820827.1"/>
</dbReference>
<evidence type="ECO:0000313" key="4">
    <source>
        <dbReference type="Proteomes" id="UP000030640"/>
    </source>
</evidence>
<keyword evidence="2" id="KW-0472">Membrane</keyword>
<evidence type="ECO:0008006" key="5">
    <source>
        <dbReference type="Google" id="ProtNLM"/>
    </source>
</evidence>
<protein>
    <recommendedName>
        <fullName evidence="5">Selenoprotein</fullName>
    </recommendedName>
</protein>
<proteinExistence type="predicted"/>